<evidence type="ECO:0000256" key="4">
    <source>
        <dbReference type="ARBA" id="ARBA00022741"/>
    </source>
</evidence>
<dbReference type="InterPro" id="IPR005280">
    <property type="entry name" value="Homoserine_kinase_II"/>
</dbReference>
<dbReference type="InterPro" id="IPR002575">
    <property type="entry name" value="Aminoglycoside_PTrfase"/>
</dbReference>
<feature type="domain" description="Aminoglycoside phosphotransferase" evidence="10">
    <location>
        <begin position="29"/>
        <end position="253"/>
    </location>
</feature>
<evidence type="ECO:0000259" key="10">
    <source>
        <dbReference type="Pfam" id="PF01636"/>
    </source>
</evidence>
<evidence type="ECO:0000256" key="7">
    <source>
        <dbReference type="ARBA" id="ARBA00038240"/>
    </source>
</evidence>
<proteinExistence type="inferred from homology"/>
<dbReference type="PANTHER" id="PTHR21064:SF6">
    <property type="entry name" value="AMINOGLYCOSIDE PHOSPHOTRANSFERASE DOMAIN-CONTAINING PROTEIN"/>
    <property type="match status" value="1"/>
</dbReference>
<dbReference type="InterPro" id="IPR050249">
    <property type="entry name" value="Pseudomonas-type_ThrB"/>
</dbReference>
<comment type="pathway">
    <text evidence="8">Amino-acid biosynthesis; L-threonine biosynthesis; L-threonine from L-aspartate: step 4/5.</text>
</comment>
<keyword evidence="3 8" id="KW-0791">Threonine biosynthesis</keyword>
<dbReference type="NCBIfam" id="TIGR00938">
    <property type="entry name" value="thrB_alt"/>
    <property type="match status" value="1"/>
</dbReference>
<comment type="catalytic activity">
    <reaction evidence="8">
        <text>L-homoserine + ATP = O-phospho-L-homoserine + ADP + H(+)</text>
        <dbReference type="Rhea" id="RHEA:13985"/>
        <dbReference type="ChEBI" id="CHEBI:15378"/>
        <dbReference type="ChEBI" id="CHEBI:30616"/>
        <dbReference type="ChEBI" id="CHEBI:57476"/>
        <dbReference type="ChEBI" id="CHEBI:57590"/>
        <dbReference type="ChEBI" id="CHEBI:456216"/>
        <dbReference type="EC" id="2.7.1.39"/>
    </reaction>
</comment>
<dbReference type="CDD" id="cd05153">
    <property type="entry name" value="HomoserineK_II"/>
    <property type="match status" value="1"/>
</dbReference>
<evidence type="ECO:0000313" key="12">
    <source>
        <dbReference type="Proteomes" id="UP001298424"/>
    </source>
</evidence>
<gene>
    <name evidence="8 11" type="primary">thrB</name>
    <name evidence="11" type="ORF">MB824_09190</name>
</gene>
<evidence type="ECO:0000313" key="11">
    <source>
        <dbReference type="EMBL" id="MCG6504669.1"/>
    </source>
</evidence>
<dbReference type="InterPro" id="IPR011009">
    <property type="entry name" value="Kinase-like_dom_sf"/>
</dbReference>
<reference evidence="11 12" key="1">
    <citation type="submission" date="2022-02" db="EMBL/GenBank/DDBJ databases">
        <title>Genome sequence data of Kingella unionensis sp. nov. strain CICC 24913 (CCUG 75125).</title>
        <authorList>
            <person name="Xiao M."/>
        </authorList>
    </citation>
    <scope>NUCLEOTIDE SEQUENCE [LARGE SCALE GENOMIC DNA]</scope>
    <source>
        <strain evidence="11 12">CICC 24913</strain>
    </source>
</reference>
<dbReference type="Pfam" id="PF01636">
    <property type="entry name" value="APH"/>
    <property type="match status" value="1"/>
</dbReference>
<keyword evidence="5 8" id="KW-0418">Kinase</keyword>
<dbReference type="GO" id="GO:0004413">
    <property type="term" value="F:homoserine kinase activity"/>
    <property type="evidence" value="ECO:0007669"/>
    <property type="project" value="UniProtKB-EC"/>
</dbReference>
<evidence type="ECO:0000256" key="3">
    <source>
        <dbReference type="ARBA" id="ARBA00022697"/>
    </source>
</evidence>
<keyword evidence="6 8" id="KW-0067">ATP-binding</keyword>
<dbReference type="Proteomes" id="UP001298424">
    <property type="component" value="Unassembled WGS sequence"/>
</dbReference>
<keyword evidence="2 8" id="KW-0808">Transferase</keyword>
<dbReference type="RefSeq" id="WP_238748192.1">
    <property type="nucleotide sequence ID" value="NZ_JAKOOW010000033.1"/>
</dbReference>
<dbReference type="Gene3D" id="3.30.200.20">
    <property type="entry name" value="Phosphorylase Kinase, domain 1"/>
    <property type="match status" value="1"/>
</dbReference>
<evidence type="ECO:0000256" key="9">
    <source>
        <dbReference type="NCBIfam" id="TIGR00938"/>
    </source>
</evidence>
<sequence length="308" mass="34005">MSVYTSVSDDEMRVFLADYSLGAFKALHGIAQGITNSNYFLDTDSGSYVLTVFEALTQQELPFFMELTRHLSSRGVACPQPVARRDGRMDGTLAGKPACIVSRLAGGDTSCPTAEQCRATGAMLAAMHLAGADFPQQMPNPRHAAWWTREAERLYPLLDAADAELLRDEIRFQAAFDYGSLPQGIIHADLFKDNVLLAGNEVAGFIDFYYACNGTFVYDLAIALNDWARHADDSIDETLRDAFVAGYQSVRPLSAAETAALPAACRAGCLRFWVSRLLDYHFPAEGEMTFIKDPKAFRNLLLRYRQAA</sequence>
<evidence type="ECO:0000256" key="5">
    <source>
        <dbReference type="ARBA" id="ARBA00022777"/>
    </source>
</evidence>
<dbReference type="HAMAP" id="MF_00301">
    <property type="entry name" value="Homoser_kinase_2"/>
    <property type="match status" value="1"/>
</dbReference>
<dbReference type="EMBL" id="JAKOOW010000033">
    <property type="protein sequence ID" value="MCG6504669.1"/>
    <property type="molecule type" value="Genomic_DNA"/>
</dbReference>
<accession>A0ABS9NPF2</accession>
<dbReference type="NCBIfam" id="NF003558">
    <property type="entry name" value="PRK05231.1"/>
    <property type="match status" value="1"/>
</dbReference>
<name>A0ABS9NPF2_9NEIS</name>
<evidence type="ECO:0000256" key="2">
    <source>
        <dbReference type="ARBA" id="ARBA00022679"/>
    </source>
</evidence>
<comment type="similarity">
    <text evidence="7 8">Belongs to the pseudomonas-type ThrB family.</text>
</comment>
<comment type="caution">
    <text evidence="11">The sequence shown here is derived from an EMBL/GenBank/DDBJ whole genome shotgun (WGS) entry which is preliminary data.</text>
</comment>
<evidence type="ECO:0000256" key="6">
    <source>
        <dbReference type="ARBA" id="ARBA00022840"/>
    </source>
</evidence>
<keyword evidence="1 8" id="KW-0028">Amino-acid biosynthesis</keyword>
<evidence type="ECO:0000256" key="1">
    <source>
        <dbReference type="ARBA" id="ARBA00022605"/>
    </source>
</evidence>
<dbReference type="SUPFAM" id="SSF56112">
    <property type="entry name" value="Protein kinase-like (PK-like)"/>
    <property type="match status" value="1"/>
</dbReference>
<dbReference type="Gene3D" id="3.90.1200.10">
    <property type="match status" value="1"/>
</dbReference>
<dbReference type="EC" id="2.7.1.39" evidence="8 9"/>
<keyword evidence="12" id="KW-1185">Reference proteome</keyword>
<organism evidence="11 12">
    <name type="scientific">Kingella pumchi</name>
    <dbReference type="NCBI Taxonomy" id="2779506"/>
    <lineage>
        <taxon>Bacteria</taxon>
        <taxon>Pseudomonadati</taxon>
        <taxon>Pseudomonadota</taxon>
        <taxon>Betaproteobacteria</taxon>
        <taxon>Neisseriales</taxon>
        <taxon>Neisseriaceae</taxon>
        <taxon>Kingella</taxon>
    </lineage>
</organism>
<dbReference type="PANTHER" id="PTHR21064">
    <property type="entry name" value="AMINOGLYCOSIDE PHOSPHOTRANSFERASE DOMAIN-CONTAINING PROTEIN-RELATED"/>
    <property type="match status" value="1"/>
</dbReference>
<keyword evidence="4 8" id="KW-0547">Nucleotide-binding</keyword>
<evidence type="ECO:0000256" key="8">
    <source>
        <dbReference type="HAMAP-Rule" id="MF_00301"/>
    </source>
</evidence>
<protein>
    <recommendedName>
        <fullName evidence="8 9">Homoserine kinase</fullName>
        <shortName evidence="8">HK</shortName>
        <shortName evidence="8">HSK</shortName>
        <ecNumber evidence="8 9">2.7.1.39</ecNumber>
    </recommendedName>
</protein>